<dbReference type="AlphaFoldDB" id="A0A382ML64"/>
<accession>A0A382ML64</accession>
<proteinExistence type="predicted"/>
<reference evidence="1" key="1">
    <citation type="submission" date="2018-05" db="EMBL/GenBank/DDBJ databases">
        <authorList>
            <person name="Lanie J.A."/>
            <person name="Ng W.-L."/>
            <person name="Kazmierczak K.M."/>
            <person name="Andrzejewski T.M."/>
            <person name="Davidsen T.M."/>
            <person name="Wayne K.J."/>
            <person name="Tettelin H."/>
            <person name="Glass J.I."/>
            <person name="Rusch D."/>
            <person name="Podicherti R."/>
            <person name="Tsui H.-C.T."/>
            <person name="Winkler M.E."/>
        </authorList>
    </citation>
    <scope>NUCLEOTIDE SEQUENCE</scope>
</reference>
<feature type="non-terminal residue" evidence="1">
    <location>
        <position position="194"/>
    </location>
</feature>
<dbReference type="EMBL" id="UINC01094261">
    <property type="protein sequence ID" value="SVC49360.1"/>
    <property type="molecule type" value="Genomic_DNA"/>
</dbReference>
<gene>
    <name evidence="1" type="ORF">METZ01_LOCUS302214</name>
</gene>
<protein>
    <submittedName>
        <fullName evidence="1">Uncharacterized protein</fullName>
    </submittedName>
</protein>
<name>A0A382ML64_9ZZZZ</name>
<organism evidence="1">
    <name type="scientific">marine metagenome</name>
    <dbReference type="NCBI Taxonomy" id="408172"/>
    <lineage>
        <taxon>unclassified sequences</taxon>
        <taxon>metagenomes</taxon>
        <taxon>ecological metagenomes</taxon>
    </lineage>
</organism>
<evidence type="ECO:0000313" key="1">
    <source>
        <dbReference type="EMBL" id="SVC49360.1"/>
    </source>
</evidence>
<sequence length="194" mass="21430">MMELSARYLLALDAYDSGGEREVRKRLKGDPDLETLVGLAKGEIGQDVIGIPPEEGLTSFLPTGEGKNWAAVLDLHSTKKKWPSESVGELDKSTSRIMTHLCAKPHRGNYGHYGLVVGHVQSGKTSNYTALCSKAADSGYNLFIVLAGLYNDLREQTQTRLLRELTGLDKDRKGGIHIDHAQLSRQWKRITKKG</sequence>